<sequence>MDCRVNNDRDRSFLSFKNSIFFGQTEKHSFVEKKKKKEVVKTTLLLIWFKEALMPFHHPLQLLKLQRWQPHQWRLQLKQVSREEDIEGLGKGRGENGRRKYATLTKQRGFGLVHSIQLKPPQEPTMKSR</sequence>
<reference evidence="1 2" key="1">
    <citation type="submission" date="2019-07" db="EMBL/GenBank/DDBJ databases">
        <title>WGS assembly of Gossypium tomentosum.</title>
        <authorList>
            <person name="Chen Z.J."/>
            <person name="Sreedasyam A."/>
            <person name="Ando A."/>
            <person name="Song Q."/>
            <person name="De L."/>
            <person name="Hulse-Kemp A."/>
            <person name="Ding M."/>
            <person name="Ye W."/>
            <person name="Kirkbride R."/>
            <person name="Jenkins J."/>
            <person name="Plott C."/>
            <person name="Lovell J."/>
            <person name="Lin Y.-M."/>
            <person name="Vaughn R."/>
            <person name="Liu B."/>
            <person name="Li W."/>
            <person name="Simpson S."/>
            <person name="Scheffler B."/>
            <person name="Saski C."/>
            <person name="Grover C."/>
            <person name="Hu G."/>
            <person name="Conover J."/>
            <person name="Carlson J."/>
            <person name="Shu S."/>
            <person name="Boston L."/>
            <person name="Williams M."/>
            <person name="Peterson D."/>
            <person name="Mcgee K."/>
            <person name="Jones D."/>
            <person name="Wendel J."/>
            <person name="Stelly D."/>
            <person name="Grimwood J."/>
            <person name="Schmutz J."/>
        </authorList>
    </citation>
    <scope>NUCLEOTIDE SEQUENCE [LARGE SCALE GENOMIC DNA]</scope>
    <source>
        <strain evidence="1">7179.01</strain>
    </source>
</reference>
<dbReference type="Proteomes" id="UP000322667">
    <property type="component" value="Chromosome D05"/>
</dbReference>
<keyword evidence="2" id="KW-1185">Reference proteome</keyword>
<name>A0A5D2KN90_GOSTO</name>
<accession>A0A5D2KN90</accession>
<evidence type="ECO:0000313" key="2">
    <source>
        <dbReference type="Proteomes" id="UP000322667"/>
    </source>
</evidence>
<organism evidence="1 2">
    <name type="scientific">Gossypium tomentosum</name>
    <name type="common">Hawaiian cotton</name>
    <name type="synonym">Gossypium sandvicense</name>
    <dbReference type="NCBI Taxonomy" id="34277"/>
    <lineage>
        <taxon>Eukaryota</taxon>
        <taxon>Viridiplantae</taxon>
        <taxon>Streptophyta</taxon>
        <taxon>Embryophyta</taxon>
        <taxon>Tracheophyta</taxon>
        <taxon>Spermatophyta</taxon>
        <taxon>Magnoliopsida</taxon>
        <taxon>eudicotyledons</taxon>
        <taxon>Gunneridae</taxon>
        <taxon>Pentapetalae</taxon>
        <taxon>rosids</taxon>
        <taxon>malvids</taxon>
        <taxon>Malvales</taxon>
        <taxon>Malvaceae</taxon>
        <taxon>Malvoideae</taxon>
        <taxon>Gossypium</taxon>
    </lineage>
</organism>
<dbReference type="EMBL" id="CM017627">
    <property type="protein sequence ID" value="TYH68641.1"/>
    <property type="molecule type" value="Genomic_DNA"/>
</dbReference>
<gene>
    <name evidence="1" type="ORF">ES332_D05G000600v1</name>
</gene>
<proteinExistence type="predicted"/>
<protein>
    <submittedName>
        <fullName evidence="1">Uncharacterized protein</fullName>
    </submittedName>
</protein>
<dbReference type="AlphaFoldDB" id="A0A5D2KN90"/>
<evidence type="ECO:0000313" key="1">
    <source>
        <dbReference type="EMBL" id="TYH68641.1"/>
    </source>
</evidence>